<dbReference type="Gene3D" id="2.80.10.50">
    <property type="match status" value="1"/>
</dbReference>
<evidence type="ECO:0000256" key="1">
    <source>
        <dbReference type="ARBA" id="ARBA00022729"/>
    </source>
</evidence>
<sequence>MTNHSRITWRTAKRPNYTTNVDKKYPYSEIPYMGQYQLVKIPVDDELVPLVDYWGEGRINSEFGVSGFADSYNVNHEYQLVSNGPDRDFKIPNRIPVFDYSNCDTSAYIKDNSVKVVTLMGSPLIKSCADDIARMVNVEEGKVIIYGFSENAAEVRVLETALNKKGLVFCHEYRLPELYKTLTLFDRYRAYLNVKEISEELYDSVSNAEYDKAVNISKALDTGDGSVIADTVQKLLKNSVRNTVGYAHRLWNNDAVSIVENYFPVSFKLILNGSFVKIINKKELKTLKLDGDEQWQITSIVEEGKVKFQILNVKFKMYLGLDEKEGSEDRNAYGFPANDSTNNLKWSLLPVHEDDQVYYVFSNEKYGQVLKYHETAESEEVLLGHSHDAEDKDSVDRIGWFIAPWEQ</sequence>
<organism evidence="2 3">
    <name type="scientific">Plutella xylostella</name>
    <name type="common">Diamondback moth</name>
    <name type="synonym">Plutella maculipennis</name>
    <dbReference type="NCBI Taxonomy" id="51655"/>
    <lineage>
        <taxon>Eukaryota</taxon>
        <taxon>Metazoa</taxon>
        <taxon>Ecdysozoa</taxon>
        <taxon>Arthropoda</taxon>
        <taxon>Hexapoda</taxon>
        <taxon>Insecta</taxon>
        <taxon>Pterygota</taxon>
        <taxon>Neoptera</taxon>
        <taxon>Endopterygota</taxon>
        <taxon>Lepidoptera</taxon>
        <taxon>Glossata</taxon>
        <taxon>Ditrysia</taxon>
        <taxon>Yponomeutoidea</taxon>
        <taxon>Plutellidae</taxon>
        <taxon>Plutella</taxon>
    </lineage>
</organism>
<comment type="caution">
    <text evidence="2">The sequence shown here is derived from an EMBL/GenBank/DDBJ whole genome shotgun (WGS) entry which is preliminary data.</text>
</comment>
<reference evidence="2" key="1">
    <citation type="submission" date="2020-11" db="EMBL/GenBank/DDBJ databases">
        <authorList>
            <person name="Whiteford S."/>
        </authorList>
    </citation>
    <scope>NUCLEOTIDE SEQUENCE</scope>
</reference>
<evidence type="ECO:0000313" key="3">
    <source>
        <dbReference type="Proteomes" id="UP000653454"/>
    </source>
</evidence>
<dbReference type="GO" id="GO:0005576">
    <property type="term" value="C:extracellular region"/>
    <property type="evidence" value="ECO:0007669"/>
    <property type="project" value="InterPro"/>
</dbReference>
<proteinExistence type="predicted"/>
<dbReference type="InterPro" id="IPR004943">
    <property type="entry name" value="Lipoprotein_11"/>
</dbReference>
<accession>A0A8S4G8L6</accession>
<gene>
    <name evidence="2" type="ORF">PLXY2_LOCUS15684</name>
</gene>
<dbReference type="Gene3D" id="1.10.10.2400">
    <property type="entry name" value="Lepidopteran low molecular weight (30 kD) lipoprotein, N-terminal domain"/>
    <property type="match status" value="1"/>
</dbReference>
<evidence type="ECO:0000313" key="2">
    <source>
        <dbReference type="EMBL" id="CAG9137433.1"/>
    </source>
</evidence>
<keyword evidence="1" id="KW-0732">Signal</keyword>
<dbReference type="AlphaFoldDB" id="A0A8S4G8L6"/>
<keyword evidence="3" id="KW-1185">Reference proteome</keyword>
<dbReference type="Proteomes" id="UP000653454">
    <property type="component" value="Unassembled WGS sequence"/>
</dbReference>
<dbReference type="InterPro" id="IPR042046">
    <property type="entry name" value="Lipoprotein_11_N"/>
</dbReference>
<dbReference type="EMBL" id="CAJHNJ030000238">
    <property type="protein sequence ID" value="CAG9137433.1"/>
    <property type="molecule type" value="Genomic_DNA"/>
</dbReference>
<dbReference type="Pfam" id="PF03260">
    <property type="entry name" value="Lipoprotein_11"/>
    <property type="match status" value="1"/>
</dbReference>
<protein>
    <submittedName>
        <fullName evidence="2">(diamondback moth) hypothetical protein</fullName>
    </submittedName>
</protein>
<name>A0A8S4G8L6_PLUXY</name>